<dbReference type="Proteomes" id="UP000608345">
    <property type="component" value="Unassembled WGS sequence"/>
</dbReference>
<reference evidence="7" key="2">
    <citation type="submission" date="2020-09" db="EMBL/GenBank/DDBJ databases">
        <authorList>
            <person name="Sun Q."/>
            <person name="Kim S."/>
        </authorList>
    </citation>
    <scope>NUCLEOTIDE SEQUENCE</scope>
    <source>
        <strain evidence="7">KCTC 23732</strain>
    </source>
</reference>
<keyword evidence="4" id="KW-0949">S-adenosyl-L-methionine</keyword>
<dbReference type="GO" id="GO:0008168">
    <property type="term" value="F:methyltransferase activity"/>
    <property type="evidence" value="ECO:0007669"/>
    <property type="project" value="UniProtKB-KW"/>
</dbReference>
<evidence type="ECO:0000256" key="2">
    <source>
        <dbReference type="ARBA" id="ARBA00022603"/>
    </source>
</evidence>
<gene>
    <name evidence="7" type="primary">cfa</name>
    <name evidence="7" type="ORF">GCM10011450_00320</name>
</gene>
<keyword evidence="2" id="KW-0489">Methyltransferase</keyword>
<protein>
    <submittedName>
        <fullName evidence="7">Cyclopropane-fatty-acyl-phospholipid synthase</fullName>
    </submittedName>
</protein>
<evidence type="ECO:0000256" key="3">
    <source>
        <dbReference type="ARBA" id="ARBA00022679"/>
    </source>
</evidence>
<proteinExistence type="inferred from homology"/>
<evidence type="ECO:0000313" key="8">
    <source>
        <dbReference type="Proteomes" id="UP000608345"/>
    </source>
</evidence>
<dbReference type="SUPFAM" id="SSF53335">
    <property type="entry name" value="S-adenosyl-L-methionine-dependent methyltransferases"/>
    <property type="match status" value="1"/>
</dbReference>
<dbReference type="PIRSF" id="PIRSF003085">
    <property type="entry name" value="CMAS"/>
    <property type="match status" value="1"/>
</dbReference>
<dbReference type="GO" id="GO:0008610">
    <property type="term" value="P:lipid biosynthetic process"/>
    <property type="evidence" value="ECO:0007669"/>
    <property type="project" value="InterPro"/>
</dbReference>
<dbReference type="NCBIfam" id="NF008686">
    <property type="entry name" value="PRK11705.1"/>
    <property type="match status" value="1"/>
</dbReference>
<dbReference type="CDD" id="cd02440">
    <property type="entry name" value="AdoMet_MTases"/>
    <property type="match status" value="1"/>
</dbReference>
<sequence>MKNQELAGADNLKAVHNKSYEYLKQLLASSGIIINGHNPWDIQIHDPKAADLILAQGSKGLGESYMAGMWDCQQIDELINIILRSKLDAKIKNLSTLWYSLRAQILNHQTRTRAWEVGETHYDIGNDFFAKMLDPYMTYTCGYWDKASNLNDAQLAKLDLVCQKLNLKPGMHVLDIGCGWGSFMRYAAENYGVTCTGVTISKEQTEYGEQLCQGLPISFRLEDYRDLNEQYDAIVSLGMFEHVGRKNYRTYFEVARRNLKEDGLFLLHTIGGQIRDHHPDPWIDKYIFPNGEVPVLGQISDSLESLFVIEDVHNFGADYDKTLMAWHANFEKHWHEFKGQYFQRFYRMWRYYLLVCAGSFRARSNQLWQIVLSPDGVKGGYRRPRL</sequence>
<accession>A0A918MU02</accession>
<dbReference type="EMBL" id="BMYS01000001">
    <property type="protein sequence ID" value="GGW75004.1"/>
    <property type="molecule type" value="Genomic_DNA"/>
</dbReference>
<keyword evidence="5" id="KW-0443">Lipid metabolism</keyword>
<evidence type="ECO:0000256" key="4">
    <source>
        <dbReference type="ARBA" id="ARBA00022691"/>
    </source>
</evidence>
<dbReference type="Gene3D" id="3.40.50.150">
    <property type="entry name" value="Vaccinia Virus protein VP39"/>
    <property type="match status" value="1"/>
</dbReference>
<dbReference type="PANTHER" id="PTHR43667">
    <property type="entry name" value="CYCLOPROPANE-FATTY-ACYL-PHOSPHOLIPID SYNTHASE"/>
    <property type="match status" value="1"/>
</dbReference>
<reference evidence="7" key="1">
    <citation type="journal article" date="2014" name="Int. J. Syst. Evol. Microbiol.">
        <title>Complete genome sequence of Corynebacterium casei LMG S-19264T (=DSM 44701T), isolated from a smear-ripened cheese.</title>
        <authorList>
            <consortium name="US DOE Joint Genome Institute (JGI-PGF)"/>
            <person name="Walter F."/>
            <person name="Albersmeier A."/>
            <person name="Kalinowski J."/>
            <person name="Ruckert C."/>
        </authorList>
    </citation>
    <scope>NUCLEOTIDE SEQUENCE</scope>
    <source>
        <strain evidence="7">KCTC 23732</strain>
    </source>
</reference>
<dbReference type="RefSeq" id="WP_189383426.1">
    <property type="nucleotide sequence ID" value="NZ_BAABFY010000010.1"/>
</dbReference>
<evidence type="ECO:0000313" key="7">
    <source>
        <dbReference type="EMBL" id="GGW75004.1"/>
    </source>
</evidence>
<dbReference type="Pfam" id="PF02353">
    <property type="entry name" value="CMAS"/>
    <property type="match status" value="1"/>
</dbReference>
<evidence type="ECO:0000256" key="1">
    <source>
        <dbReference type="ARBA" id="ARBA00010815"/>
    </source>
</evidence>
<organism evidence="7 8">
    <name type="scientific">Advenella faeciporci</name>
    <dbReference type="NCBI Taxonomy" id="797535"/>
    <lineage>
        <taxon>Bacteria</taxon>
        <taxon>Pseudomonadati</taxon>
        <taxon>Pseudomonadota</taxon>
        <taxon>Betaproteobacteria</taxon>
        <taxon>Burkholderiales</taxon>
        <taxon>Alcaligenaceae</taxon>
    </lineage>
</organism>
<comment type="caution">
    <text evidence="7">The sequence shown here is derived from an EMBL/GenBank/DDBJ whole genome shotgun (WGS) entry which is preliminary data.</text>
</comment>
<dbReference type="GO" id="GO:0032259">
    <property type="term" value="P:methylation"/>
    <property type="evidence" value="ECO:0007669"/>
    <property type="project" value="UniProtKB-KW"/>
</dbReference>
<dbReference type="InterPro" id="IPR029063">
    <property type="entry name" value="SAM-dependent_MTases_sf"/>
</dbReference>
<keyword evidence="8" id="KW-1185">Reference proteome</keyword>
<feature type="active site" evidence="6">
    <location>
        <position position="356"/>
    </location>
</feature>
<evidence type="ECO:0000256" key="6">
    <source>
        <dbReference type="PIRSR" id="PIRSR003085-1"/>
    </source>
</evidence>
<name>A0A918MU02_9BURK</name>
<comment type="similarity">
    <text evidence="1">Belongs to the CFA/CMAS family.</text>
</comment>
<evidence type="ECO:0000256" key="5">
    <source>
        <dbReference type="ARBA" id="ARBA00023098"/>
    </source>
</evidence>
<dbReference type="PANTHER" id="PTHR43667:SF1">
    <property type="entry name" value="CYCLOPROPANE-FATTY-ACYL-PHOSPHOLIPID SYNTHASE"/>
    <property type="match status" value="1"/>
</dbReference>
<dbReference type="InterPro" id="IPR050723">
    <property type="entry name" value="CFA/CMAS"/>
</dbReference>
<dbReference type="AlphaFoldDB" id="A0A918MU02"/>
<keyword evidence="3" id="KW-0808">Transferase</keyword>
<dbReference type="InterPro" id="IPR003333">
    <property type="entry name" value="CMAS"/>
</dbReference>